<dbReference type="RefSeq" id="WP_209266757.1">
    <property type="nucleotide sequence ID" value="NZ_JAFFZN010000020.1"/>
</dbReference>
<gene>
    <name evidence="1" type="ORF">JW592_21145</name>
</gene>
<accession>A0ABS3WXY5</accession>
<organism evidence="1 2">
    <name type="scientific">Streptomyces spirodelae</name>
    <dbReference type="NCBI Taxonomy" id="2812904"/>
    <lineage>
        <taxon>Bacteria</taxon>
        <taxon>Bacillati</taxon>
        <taxon>Actinomycetota</taxon>
        <taxon>Actinomycetes</taxon>
        <taxon>Kitasatosporales</taxon>
        <taxon>Streptomycetaceae</taxon>
        <taxon>Streptomyces</taxon>
    </lineage>
</organism>
<protein>
    <submittedName>
        <fullName evidence="1">Uncharacterized protein</fullName>
    </submittedName>
</protein>
<evidence type="ECO:0000313" key="2">
    <source>
        <dbReference type="Proteomes" id="UP001518976"/>
    </source>
</evidence>
<evidence type="ECO:0000313" key="1">
    <source>
        <dbReference type="EMBL" id="MBO8187951.1"/>
    </source>
</evidence>
<proteinExistence type="predicted"/>
<comment type="caution">
    <text evidence="1">The sequence shown here is derived from an EMBL/GenBank/DDBJ whole genome shotgun (WGS) entry which is preliminary data.</text>
</comment>
<keyword evidence="2" id="KW-1185">Reference proteome</keyword>
<dbReference type="EMBL" id="JAFFZN010000020">
    <property type="protein sequence ID" value="MBO8187951.1"/>
    <property type="molecule type" value="Genomic_DNA"/>
</dbReference>
<name>A0ABS3WXY5_9ACTN</name>
<reference evidence="1 2" key="1">
    <citation type="submission" date="2021-02" db="EMBL/GenBank/DDBJ databases">
        <title>Streptomyces spirodelae sp. nov., isolated from duckweed.</title>
        <authorList>
            <person name="Saimee Y."/>
            <person name="Duangmal K."/>
        </authorList>
    </citation>
    <scope>NUCLEOTIDE SEQUENCE [LARGE SCALE GENOMIC DNA]</scope>
    <source>
        <strain evidence="1 2">DW4-2</strain>
    </source>
</reference>
<sequence length="72" mass="8156">MLLLRLDAAYERPPRGGAEEEGRAGAQAVETGVRYRSGRIIERARALRRSFSSSSLPRVVRDFDDRLYGVYL</sequence>
<dbReference type="Proteomes" id="UP001518976">
    <property type="component" value="Unassembled WGS sequence"/>
</dbReference>